<evidence type="ECO:0000256" key="1">
    <source>
        <dbReference type="SAM" id="MobiDB-lite"/>
    </source>
</evidence>
<evidence type="ECO:0000313" key="4">
    <source>
        <dbReference type="Proteomes" id="UP000827092"/>
    </source>
</evidence>
<feature type="region of interest" description="Disordered" evidence="1">
    <location>
        <begin position="1"/>
        <end position="22"/>
    </location>
</feature>
<keyword evidence="4" id="KW-1185">Reference proteome</keyword>
<dbReference type="EMBL" id="JAFNEN010000036">
    <property type="protein sequence ID" value="KAG8198724.1"/>
    <property type="molecule type" value="Genomic_DNA"/>
</dbReference>
<keyword evidence="2" id="KW-0472">Membrane</keyword>
<feature type="compositionally biased region" description="Polar residues" evidence="1">
    <location>
        <begin position="1"/>
        <end position="11"/>
    </location>
</feature>
<keyword evidence="2" id="KW-1133">Transmembrane helix</keyword>
<proteinExistence type="predicted"/>
<protein>
    <submittedName>
        <fullName evidence="3">Uncharacterized protein</fullName>
    </submittedName>
</protein>
<evidence type="ECO:0000256" key="2">
    <source>
        <dbReference type="SAM" id="Phobius"/>
    </source>
</evidence>
<organism evidence="3 4">
    <name type="scientific">Oedothorax gibbosus</name>
    <dbReference type="NCBI Taxonomy" id="931172"/>
    <lineage>
        <taxon>Eukaryota</taxon>
        <taxon>Metazoa</taxon>
        <taxon>Ecdysozoa</taxon>
        <taxon>Arthropoda</taxon>
        <taxon>Chelicerata</taxon>
        <taxon>Arachnida</taxon>
        <taxon>Araneae</taxon>
        <taxon>Araneomorphae</taxon>
        <taxon>Entelegynae</taxon>
        <taxon>Araneoidea</taxon>
        <taxon>Linyphiidae</taxon>
        <taxon>Erigoninae</taxon>
        <taxon>Oedothorax</taxon>
    </lineage>
</organism>
<name>A0AAV6VQ45_9ARAC</name>
<evidence type="ECO:0000313" key="3">
    <source>
        <dbReference type="EMBL" id="KAG8198724.1"/>
    </source>
</evidence>
<sequence length="98" mass="10971">MESSSKSTSALRNDEPLRSTSQLIAHDQLGPQLERTLNFGGGLPIDIISWIRTRPWWTTISLTVHGPVHPRFTYLVVLNFSLGLLGVSYNFKTEFIAA</sequence>
<comment type="caution">
    <text evidence="3">The sequence shown here is derived from an EMBL/GenBank/DDBJ whole genome shotgun (WGS) entry which is preliminary data.</text>
</comment>
<keyword evidence="2" id="KW-0812">Transmembrane</keyword>
<gene>
    <name evidence="3" type="ORF">JTE90_023492</name>
</gene>
<reference evidence="3 4" key="1">
    <citation type="journal article" date="2022" name="Nat. Ecol. Evol.">
        <title>A masculinizing supergene underlies an exaggerated male reproductive morph in a spider.</title>
        <authorList>
            <person name="Hendrickx F."/>
            <person name="De Corte Z."/>
            <person name="Sonet G."/>
            <person name="Van Belleghem S.M."/>
            <person name="Kostlbacher S."/>
            <person name="Vangestel C."/>
        </authorList>
    </citation>
    <scope>NUCLEOTIDE SEQUENCE [LARGE SCALE GENOMIC DNA]</scope>
    <source>
        <strain evidence="3">W744_W776</strain>
    </source>
</reference>
<feature type="transmembrane region" description="Helical" evidence="2">
    <location>
        <begin position="72"/>
        <end position="91"/>
    </location>
</feature>
<dbReference type="AlphaFoldDB" id="A0AAV6VQ45"/>
<dbReference type="Proteomes" id="UP000827092">
    <property type="component" value="Unassembled WGS sequence"/>
</dbReference>
<accession>A0AAV6VQ45</accession>